<dbReference type="Proteomes" id="UP000695264">
    <property type="component" value="Unassembled WGS sequence"/>
</dbReference>
<dbReference type="InterPro" id="IPR007214">
    <property type="entry name" value="YbaK/aa-tRNA-synth-assoc-dom"/>
</dbReference>
<comment type="similarity">
    <text evidence="1">Belongs to the prolyl-tRNA editing family. YbaK/EbsC subfamily.</text>
</comment>
<protein>
    <submittedName>
        <fullName evidence="6">Cys-tRNA(Pro) deacylase</fullName>
    </submittedName>
</protein>
<sequence>MADRPRRRVGPGRRRHGVGEGPDGRTARASGPAETAGPGGTARTGEIGARGNVGKKKQRRGGTAGSTGGTPATVALAEAGMSFTVHSYAHDPGAASYGAEAAEALGTDPERIFKTLLAEVDGALTVAVVPVSGSLDLKALASAAGGKRAAMADPAAAERATGYVRGGISPLGQRRRLPTVLDASATEHATICVSAGRRGLEVELSPADLAALTGAVLAPIARP</sequence>
<evidence type="ECO:0000313" key="6">
    <source>
        <dbReference type="EMBL" id="NJQ02425.1"/>
    </source>
</evidence>
<name>A0ABX1C2S6_9ACTN</name>
<dbReference type="CDD" id="cd00002">
    <property type="entry name" value="YbaK_deacylase"/>
    <property type="match status" value="1"/>
</dbReference>
<dbReference type="PANTHER" id="PTHR30411">
    <property type="entry name" value="CYTOPLASMIC PROTEIN"/>
    <property type="match status" value="1"/>
</dbReference>
<dbReference type="NCBIfam" id="TIGR00011">
    <property type="entry name" value="YbaK_EbsC"/>
    <property type="match status" value="1"/>
</dbReference>
<feature type="domain" description="YbaK/aminoacyl-tRNA synthetase-associated" evidence="5">
    <location>
        <begin position="93"/>
        <end position="211"/>
    </location>
</feature>
<dbReference type="Pfam" id="PF04073">
    <property type="entry name" value="tRNA_edit"/>
    <property type="match status" value="1"/>
</dbReference>
<organism evidence="6 7">
    <name type="scientific">Streptomyces zingiberis</name>
    <dbReference type="NCBI Taxonomy" id="2053010"/>
    <lineage>
        <taxon>Bacteria</taxon>
        <taxon>Bacillati</taxon>
        <taxon>Actinomycetota</taxon>
        <taxon>Actinomycetes</taxon>
        <taxon>Kitasatosporales</taxon>
        <taxon>Streptomycetaceae</taxon>
        <taxon>Streptomyces</taxon>
    </lineage>
</organism>
<keyword evidence="2" id="KW-0648">Protein biosynthesis</keyword>
<evidence type="ECO:0000259" key="5">
    <source>
        <dbReference type="Pfam" id="PF04073"/>
    </source>
</evidence>
<gene>
    <name evidence="6" type="primary">ybaK</name>
    <name evidence="6" type="ORF">HCK00_18225</name>
</gene>
<dbReference type="SUPFAM" id="SSF55826">
    <property type="entry name" value="YbaK/ProRS associated domain"/>
    <property type="match status" value="1"/>
</dbReference>
<dbReference type="EMBL" id="JAATEN010000014">
    <property type="protein sequence ID" value="NJQ02425.1"/>
    <property type="molecule type" value="Genomic_DNA"/>
</dbReference>
<reference evidence="6 7" key="1">
    <citation type="submission" date="2020-03" db="EMBL/GenBank/DDBJ databases">
        <title>WGS of actinomycetes isolated from Thailand.</title>
        <authorList>
            <person name="Thawai C."/>
        </authorList>
    </citation>
    <scope>NUCLEOTIDE SEQUENCE [LARGE SCALE GENOMIC DNA]</scope>
    <source>
        <strain evidence="6 7">PLAI 1-29</strain>
    </source>
</reference>
<dbReference type="InterPro" id="IPR036754">
    <property type="entry name" value="YbaK/aa-tRNA-synt-asso_dom_sf"/>
</dbReference>
<keyword evidence="7" id="KW-1185">Reference proteome</keyword>
<evidence type="ECO:0000256" key="2">
    <source>
        <dbReference type="ARBA" id="ARBA00022917"/>
    </source>
</evidence>
<keyword evidence="3" id="KW-0456">Lyase</keyword>
<dbReference type="Gene3D" id="3.90.960.10">
    <property type="entry name" value="YbaK/aminoacyl-tRNA synthetase-associated domain"/>
    <property type="match status" value="1"/>
</dbReference>
<evidence type="ECO:0000256" key="4">
    <source>
        <dbReference type="SAM" id="MobiDB-lite"/>
    </source>
</evidence>
<feature type="compositionally biased region" description="Basic residues" evidence="4">
    <location>
        <begin position="1"/>
        <end position="16"/>
    </location>
</feature>
<feature type="region of interest" description="Disordered" evidence="4">
    <location>
        <begin position="1"/>
        <end position="71"/>
    </location>
</feature>
<dbReference type="PANTHER" id="PTHR30411:SF0">
    <property type="entry name" value="CYS-TRNA(PRO)_CYS-TRNA(CYS) DEACYLASE YBAK"/>
    <property type="match status" value="1"/>
</dbReference>
<dbReference type="InterPro" id="IPR004369">
    <property type="entry name" value="Prolyl-tRNA_editing_YbaK/EbsC"/>
</dbReference>
<evidence type="ECO:0000313" key="7">
    <source>
        <dbReference type="Proteomes" id="UP000695264"/>
    </source>
</evidence>
<comment type="caution">
    <text evidence="6">The sequence shown here is derived from an EMBL/GenBank/DDBJ whole genome shotgun (WGS) entry which is preliminary data.</text>
</comment>
<evidence type="ECO:0000256" key="1">
    <source>
        <dbReference type="ARBA" id="ARBA00009798"/>
    </source>
</evidence>
<evidence type="ECO:0000256" key="3">
    <source>
        <dbReference type="ARBA" id="ARBA00023239"/>
    </source>
</evidence>
<proteinExistence type="inferred from homology"/>
<accession>A0ABX1C2S6</accession>